<dbReference type="HOGENOM" id="CLU_515695_0_0_0"/>
<evidence type="ECO:0000313" key="4">
    <source>
        <dbReference type="EMBL" id="AGA27560.1"/>
    </source>
</evidence>
<sequence>MKHRGFASATRPRTSRLSFRSLALFLLPVSLGCGALCPAAEPRPLPQFERVVIDDNFPGVYQVEVADVNGDGKPDVVALGGGTCAWYENPTWKKRIVTTPEQTPGIISTATTDLDGDGKAEIAIAYEFAMNQPTKGKLLLAHPGKSLDDPWTLAQVADVPSIHRLRWMKNELPFPSKSSGLTNQPEQENRLVKKWTNLVVAPLFGPSAKPPVFAEEPAHLVLFTVQSHRDGEPFHSRNASRTNDSPEGKRGGIGGGGGLGGGQAPTNSDTTLGNQPLGNKNPLTTASKESSGGAPQTPVDIDWKPRLLRSQEEIGKAPVLHAIDVVDLNGDPMSAGVKMPVVLSASNLGITMYSAPAMTSGVLLRHHQTLVPGATGEAPKKGASEIHVGRLKDGRKFLATVEPWHGTDVAIYTSQENKLSGGREFGPRTVIDSTLKDGHALWVADVDGDGDDEVFAGYRGKGTSLLGYDFDGKTWNRTVIDPAIAAQDLRGGDIDGDGTPDFVAVGGSTHNVVWYRPKANKLNTHFFK</sequence>
<feature type="compositionally biased region" description="Polar residues" evidence="2">
    <location>
        <begin position="264"/>
        <end position="294"/>
    </location>
</feature>
<feature type="compositionally biased region" description="Gly residues" evidence="2">
    <location>
        <begin position="251"/>
        <end position="263"/>
    </location>
</feature>
<dbReference type="PROSITE" id="PS51257">
    <property type="entry name" value="PROKAR_LIPOPROTEIN"/>
    <property type="match status" value="1"/>
</dbReference>
<evidence type="ECO:0000256" key="3">
    <source>
        <dbReference type="SAM" id="SignalP"/>
    </source>
</evidence>
<dbReference type="KEGG" id="saci:Sinac_3290"/>
<accession>L0DFC7</accession>
<proteinExistence type="predicted"/>
<dbReference type="PANTHER" id="PTHR44103:SF1">
    <property type="entry name" value="PROPROTEIN CONVERTASE P"/>
    <property type="match status" value="1"/>
</dbReference>
<evidence type="ECO:0000256" key="2">
    <source>
        <dbReference type="SAM" id="MobiDB-lite"/>
    </source>
</evidence>
<dbReference type="AlphaFoldDB" id="L0DFC7"/>
<gene>
    <name evidence="4" type="ordered locus">Sinac_3290</name>
</gene>
<keyword evidence="5" id="KW-1185">Reference proteome</keyword>
<dbReference type="OrthoDB" id="247570at2"/>
<evidence type="ECO:0000256" key="1">
    <source>
        <dbReference type="ARBA" id="ARBA00022729"/>
    </source>
</evidence>
<protein>
    <submittedName>
        <fullName evidence="4">FG-GAP repeat protein</fullName>
    </submittedName>
</protein>
<dbReference type="Pfam" id="PF13517">
    <property type="entry name" value="FG-GAP_3"/>
    <property type="match status" value="1"/>
</dbReference>
<dbReference type="Proteomes" id="UP000010798">
    <property type="component" value="Chromosome"/>
</dbReference>
<feature type="region of interest" description="Disordered" evidence="2">
    <location>
        <begin position="230"/>
        <end position="302"/>
    </location>
</feature>
<dbReference type="eggNOG" id="ENOG502Z9N3">
    <property type="taxonomic scope" value="Bacteria"/>
</dbReference>
<dbReference type="STRING" id="886293.Sinac_3290"/>
<dbReference type="PANTHER" id="PTHR44103">
    <property type="entry name" value="PROPROTEIN CONVERTASE P"/>
    <property type="match status" value="1"/>
</dbReference>
<dbReference type="InterPro" id="IPR013517">
    <property type="entry name" value="FG-GAP"/>
</dbReference>
<feature type="signal peptide" evidence="3">
    <location>
        <begin position="1"/>
        <end position="35"/>
    </location>
</feature>
<organism evidence="4 5">
    <name type="scientific">Singulisphaera acidiphila (strain ATCC BAA-1392 / DSM 18658 / VKM B-2454 / MOB10)</name>
    <dbReference type="NCBI Taxonomy" id="886293"/>
    <lineage>
        <taxon>Bacteria</taxon>
        <taxon>Pseudomonadati</taxon>
        <taxon>Planctomycetota</taxon>
        <taxon>Planctomycetia</taxon>
        <taxon>Isosphaerales</taxon>
        <taxon>Isosphaeraceae</taxon>
        <taxon>Singulisphaera</taxon>
    </lineage>
</organism>
<evidence type="ECO:0000313" key="5">
    <source>
        <dbReference type="Proteomes" id="UP000010798"/>
    </source>
</evidence>
<keyword evidence="1 3" id="KW-0732">Signal</keyword>
<dbReference type="Gene3D" id="2.130.10.130">
    <property type="entry name" value="Integrin alpha, N-terminal"/>
    <property type="match status" value="1"/>
</dbReference>
<reference evidence="4 5" key="1">
    <citation type="submission" date="2012-02" db="EMBL/GenBank/DDBJ databases">
        <title>Complete sequence of chromosome of Singulisphaera acidiphila DSM 18658.</title>
        <authorList>
            <consortium name="US DOE Joint Genome Institute (JGI-PGF)"/>
            <person name="Lucas S."/>
            <person name="Copeland A."/>
            <person name="Lapidus A."/>
            <person name="Glavina del Rio T."/>
            <person name="Dalin E."/>
            <person name="Tice H."/>
            <person name="Bruce D."/>
            <person name="Goodwin L."/>
            <person name="Pitluck S."/>
            <person name="Peters L."/>
            <person name="Ovchinnikova G."/>
            <person name="Chertkov O."/>
            <person name="Kyrpides N."/>
            <person name="Mavromatis K."/>
            <person name="Ivanova N."/>
            <person name="Brettin T."/>
            <person name="Detter J.C."/>
            <person name="Han C."/>
            <person name="Larimer F."/>
            <person name="Land M."/>
            <person name="Hauser L."/>
            <person name="Markowitz V."/>
            <person name="Cheng J.-F."/>
            <person name="Hugenholtz P."/>
            <person name="Woyke T."/>
            <person name="Wu D."/>
            <person name="Tindall B."/>
            <person name="Pomrenke H."/>
            <person name="Brambilla E."/>
            <person name="Klenk H.-P."/>
            <person name="Eisen J.A."/>
        </authorList>
    </citation>
    <scope>NUCLEOTIDE SEQUENCE [LARGE SCALE GENOMIC DNA]</scope>
    <source>
        <strain evidence="5">ATCC BAA-1392 / DSM 18658 / VKM B-2454 / MOB10</strain>
    </source>
</reference>
<dbReference type="EMBL" id="CP003364">
    <property type="protein sequence ID" value="AGA27560.1"/>
    <property type="molecule type" value="Genomic_DNA"/>
</dbReference>
<dbReference type="SUPFAM" id="SSF69318">
    <property type="entry name" value="Integrin alpha N-terminal domain"/>
    <property type="match status" value="1"/>
</dbReference>
<dbReference type="InterPro" id="IPR028994">
    <property type="entry name" value="Integrin_alpha_N"/>
</dbReference>
<feature type="chain" id="PRO_5003940795" evidence="3">
    <location>
        <begin position="36"/>
        <end position="528"/>
    </location>
</feature>
<name>L0DFC7_SINAD</name>
<dbReference type="RefSeq" id="WP_015246706.1">
    <property type="nucleotide sequence ID" value="NC_019892.1"/>
</dbReference>